<gene>
    <name evidence="4" type="ORF">C8Q69DRAFT_394486</name>
</gene>
<comment type="caution">
    <text evidence="4">The sequence shown here is derived from an EMBL/GenBank/DDBJ whole genome shotgun (WGS) entry which is preliminary data.</text>
</comment>
<dbReference type="GO" id="GO:0016491">
    <property type="term" value="F:oxidoreductase activity"/>
    <property type="evidence" value="ECO:0007669"/>
    <property type="project" value="UniProtKB-KW"/>
</dbReference>
<dbReference type="RefSeq" id="XP_028490061.1">
    <property type="nucleotide sequence ID" value="XM_028627652.1"/>
</dbReference>
<evidence type="ECO:0000313" key="4">
    <source>
        <dbReference type="EMBL" id="RWR00417.1"/>
    </source>
</evidence>
<dbReference type="InterPro" id="IPR008030">
    <property type="entry name" value="NmrA-like"/>
</dbReference>
<dbReference type="Gene3D" id="3.40.50.720">
    <property type="entry name" value="NAD(P)-binding Rossmann-like Domain"/>
    <property type="match status" value="1"/>
</dbReference>
<feature type="domain" description="NmrA-like" evidence="3">
    <location>
        <begin position="3"/>
        <end position="321"/>
    </location>
</feature>
<dbReference type="Proteomes" id="UP000283841">
    <property type="component" value="Unassembled WGS sequence"/>
</dbReference>
<protein>
    <submittedName>
        <fullName evidence="4">Eukaryotic translation initiation factor eIF-4A subunit</fullName>
    </submittedName>
</protein>
<sequence length="341" mass="38324">MSTTKVLLVGATGETGGSIANGLLEAGTFEVYALIRPRSVAKPALTALQDRGVKVRQCDMTASEEELLEALKDIDVVISTVGPADQLEQLPLAKAAKKAGVKRFVPCGFIPVTPPGGVMWLRDQVSRDRVTFPGDCRTKEIVYNHIKQLWLPYTIIDVGWWYQFSYPRLASGKIDYAMTMSNDEIIGDGNTPSALTDLRDIGHYVAKIISDERTLNKMVFAYDVVLTQNEIYDMLEKISGEQIERKHVSAEEILDRVASARASSETYPYDPAKYVPRYIAEYQLSWGIRGDNKPEYAKYLGYLTSKELYPDFKPSNFEDYLKHVFSGSAKGIYTDRIKRFE</sequence>
<dbReference type="GO" id="GO:0003743">
    <property type="term" value="F:translation initiation factor activity"/>
    <property type="evidence" value="ECO:0007669"/>
    <property type="project" value="UniProtKB-KW"/>
</dbReference>
<organism evidence="4 5">
    <name type="scientific">Byssochlamys spectabilis</name>
    <name type="common">Paecilomyces variotii</name>
    <dbReference type="NCBI Taxonomy" id="264951"/>
    <lineage>
        <taxon>Eukaryota</taxon>
        <taxon>Fungi</taxon>
        <taxon>Dikarya</taxon>
        <taxon>Ascomycota</taxon>
        <taxon>Pezizomycotina</taxon>
        <taxon>Eurotiomycetes</taxon>
        <taxon>Eurotiomycetidae</taxon>
        <taxon>Eurotiales</taxon>
        <taxon>Thermoascaceae</taxon>
        <taxon>Paecilomyces</taxon>
    </lineage>
</organism>
<name>A0A443I8Z3_BYSSP</name>
<dbReference type="SUPFAM" id="SSF51735">
    <property type="entry name" value="NAD(P)-binding Rossmann-fold domains"/>
    <property type="match status" value="1"/>
</dbReference>
<dbReference type="Gene3D" id="3.90.25.10">
    <property type="entry name" value="UDP-galactose 4-epimerase, domain 1"/>
    <property type="match status" value="1"/>
</dbReference>
<dbReference type="CDD" id="cd05259">
    <property type="entry name" value="PCBER_SDR_a"/>
    <property type="match status" value="1"/>
</dbReference>
<dbReference type="InterPro" id="IPR045312">
    <property type="entry name" value="PCBER-like"/>
</dbReference>
<dbReference type="InterPro" id="IPR036291">
    <property type="entry name" value="NAD(P)-bd_dom_sf"/>
</dbReference>
<dbReference type="VEuPathDB" id="FungiDB:C8Q69DRAFT_394486"/>
<evidence type="ECO:0000313" key="5">
    <source>
        <dbReference type="Proteomes" id="UP000283841"/>
    </source>
</evidence>
<dbReference type="Pfam" id="PF05368">
    <property type="entry name" value="NmrA"/>
    <property type="match status" value="1"/>
</dbReference>
<dbReference type="STRING" id="264951.A0A443I8Z3"/>
<keyword evidence="2" id="KW-0560">Oxidoreductase</keyword>
<dbReference type="GeneID" id="39596929"/>
<evidence type="ECO:0000259" key="3">
    <source>
        <dbReference type="Pfam" id="PF05368"/>
    </source>
</evidence>
<evidence type="ECO:0000256" key="2">
    <source>
        <dbReference type="ARBA" id="ARBA00023002"/>
    </source>
</evidence>
<proteinExistence type="predicted"/>
<reference evidence="4 5" key="1">
    <citation type="journal article" date="2018" name="Front. Microbiol.">
        <title>Genomic and genetic insights into a cosmopolitan fungus, Paecilomyces variotii (Eurotiales).</title>
        <authorList>
            <person name="Urquhart A.S."/>
            <person name="Mondo S.J."/>
            <person name="Makela M.R."/>
            <person name="Hane J.K."/>
            <person name="Wiebenga A."/>
            <person name="He G."/>
            <person name="Mihaltcheva S."/>
            <person name="Pangilinan J."/>
            <person name="Lipzen A."/>
            <person name="Barry K."/>
            <person name="de Vries R.P."/>
            <person name="Grigoriev I.V."/>
            <person name="Idnurm A."/>
        </authorList>
    </citation>
    <scope>NUCLEOTIDE SEQUENCE [LARGE SCALE GENOMIC DNA]</scope>
    <source>
        <strain evidence="4 5">CBS 101075</strain>
    </source>
</reference>
<keyword evidence="1" id="KW-0521">NADP</keyword>
<evidence type="ECO:0000256" key="1">
    <source>
        <dbReference type="ARBA" id="ARBA00022857"/>
    </source>
</evidence>
<accession>A0A443I8Z3</accession>
<dbReference type="InterPro" id="IPR050608">
    <property type="entry name" value="NmrA-type/Isoflavone_red_sf"/>
</dbReference>
<keyword evidence="5" id="KW-1185">Reference proteome</keyword>
<keyword evidence="4" id="KW-0396">Initiation factor</keyword>
<dbReference type="PANTHER" id="PTHR43349">
    <property type="entry name" value="PINORESINOL REDUCTASE-RELATED"/>
    <property type="match status" value="1"/>
</dbReference>
<keyword evidence="4" id="KW-0648">Protein biosynthesis</keyword>
<dbReference type="EMBL" id="RCNU01000001">
    <property type="protein sequence ID" value="RWR00417.1"/>
    <property type="molecule type" value="Genomic_DNA"/>
</dbReference>
<dbReference type="AlphaFoldDB" id="A0A443I8Z3"/>
<dbReference type="PANTHER" id="PTHR43349:SF93">
    <property type="entry name" value="ISOFLAVONE REDUCTASE HOMOLOG P3-RELATED"/>
    <property type="match status" value="1"/>
</dbReference>